<dbReference type="GO" id="GO:0036381">
    <property type="term" value="F:pyridoxal 5'-phosphate synthase (glutamine hydrolysing) activity"/>
    <property type="evidence" value="ECO:0007669"/>
    <property type="project" value="UniProtKB-UniRule"/>
</dbReference>
<dbReference type="OrthoDB" id="9810320at2"/>
<dbReference type="RefSeq" id="WP_091120832.1">
    <property type="nucleotide sequence ID" value="NZ_FMBA01000007.1"/>
</dbReference>
<evidence type="ECO:0000313" key="13">
    <source>
        <dbReference type="EMBL" id="SCB87107.1"/>
    </source>
</evidence>
<dbReference type="SUPFAM" id="SSF52317">
    <property type="entry name" value="Class I glutamine amidotransferase-like"/>
    <property type="match status" value="1"/>
</dbReference>
<feature type="binding site" evidence="10 12">
    <location>
        <begin position="57"/>
        <end position="59"/>
    </location>
    <ligand>
        <name>L-glutamine</name>
        <dbReference type="ChEBI" id="CHEBI:58359"/>
    </ligand>
</feature>
<dbReference type="NCBIfam" id="TIGR03800">
    <property type="entry name" value="PLP_synth_Pdx2"/>
    <property type="match status" value="1"/>
</dbReference>
<evidence type="ECO:0000256" key="2">
    <source>
        <dbReference type="ARBA" id="ARBA00022801"/>
    </source>
</evidence>
<reference evidence="14" key="1">
    <citation type="submission" date="2016-08" db="EMBL/GenBank/DDBJ databases">
        <authorList>
            <person name="Varghese N."/>
            <person name="Submissions Spin"/>
        </authorList>
    </citation>
    <scope>NUCLEOTIDE SEQUENCE [LARGE SCALE GENOMIC DNA]</scope>
    <source>
        <strain evidence="14">R-53144</strain>
    </source>
</reference>
<feature type="active site" description="Nucleophile" evidence="10 11">
    <location>
        <position position="89"/>
    </location>
</feature>
<comment type="pathway">
    <text evidence="10">Cofactor biosynthesis; pyridoxal 5'-phosphate biosynthesis.</text>
</comment>
<dbReference type="AlphaFoldDB" id="A0A1C3ZXK0"/>
<feature type="binding site" evidence="10 12">
    <location>
        <begin position="144"/>
        <end position="145"/>
    </location>
    <ligand>
        <name>L-glutamine</name>
        <dbReference type="ChEBI" id="CHEBI:58359"/>
    </ligand>
</feature>
<feature type="active site" description="Charge relay system" evidence="10 11">
    <location>
        <position position="180"/>
    </location>
</feature>
<keyword evidence="14" id="KW-1185">Reference proteome</keyword>
<dbReference type="EC" id="3.5.1.2" evidence="10"/>
<keyword evidence="3 10" id="KW-0663">Pyridoxal phosphate</keyword>
<dbReference type="GO" id="GO:1903600">
    <property type="term" value="C:glutaminase complex"/>
    <property type="evidence" value="ECO:0007669"/>
    <property type="project" value="TreeGrafter"/>
</dbReference>
<evidence type="ECO:0000256" key="3">
    <source>
        <dbReference type="ARBA" id="ARBA00022898"/>
    </source>
</evidence>
<dbReference type="EC" id="4.3.3.6" evidence="10"/>
<comment type="subunit">
    <text evidence="9 10">In the presence of PdxS, forms a dodecamer of heterodimers. Only shows activity in the heterodimer.</text>
</comment>
<evidence type="ECO:0000256" key="12">
    <source>
        <dbReference type="PIRSR" id="PIRSR005639-2"/>
    </source>
</evidence>
<dbReference type="UniPathway" id="UPA00245"/>
<dbReference type="PIRSF" id="PIRSF005639">
    <property type="entry name" value="Glut_amidoT_SNO"/>
    <property type="match status" value="1"/>
</dbReference>
<evidence type="ECO:0000313" key="14">
    <source>
        <dbReference type="Proteomes" id="UP000199698"/>
    </source>
</evidence>
<comment type="catalytic activity">
    <reaction evidence="6 10">
        <text>aldehydo-D-ribose 5-phosphate + D-glyceraldehyde 3-phosphate + L-glutamine = pyridoxal 5'-phosphate + L-glutamate + phosphate + 3 H2O + H(+)</text>
        <dbReference type="Rhea" id="RHEA:31507"/>
        <dbReference type="ChEBI" id="CHEBI:15377"/>
        <dbReference type="ChEBI" id="CHEBI:15378"/>
        <dbReference type="ChEBI" id="CHEBI:29985"/>
        <dbReference type="ChEBI" id="CHEBI:43474"/>
        <dbReference type="ChEBI" id="CHEBI:58273"/>
        <dbReference type="ChEBI" id="CHEBI:58359"/>
        <dbReference type="ChEBI" id="CHEBI:59776"/>
        <dbReference type="ChEBI" id="CHEBI:597326"/>
        <dbReference type="EC" id="4.3.3.6"/>
    </reaction>
</comment>
<dbReference type="CDD" id="cd01749">
    <property type="entry name" value="GATase1_PB"/>
    <property type="match status" value="1"/>
</dbReference>
<evidence type="ECO:0000256" key="8">
    <source>
        <dbReference type="ARBA" id="ARBA00054599"/>
    </source>
</evidence>
<dbReference type="GO" id="GO:0005829">
    <property type="term" value="C:cytosol"/>
    <property type="evidence" value="ECO:0007669"/>
    <property type="project" value="TreeGrafter"/>
</dbReference>
<dbReference type="FunFam" id="3.40.50.880:FF:000010">
    <property type="entry name" value="uncharacterized protein LOC100176842 isoform X2"/>
    <property type="match status" value="1"/>
</dbReference>
<evidence type="ECO:0000256" key="4">
    <source>
        <dbReference type="ARBA" id="ARBA00022962"/>
    </source>
</evidence>
<protein>
    <recommendedName>
        <fullName evidence="10">Pyridoxal 5'-phosphate synthase subunit PdxT</fullName>
        <ecNumber evidence="10">4.3.3.6</ecNumber>
    </recommendedName>
    <alternativeName>
        <fullName evidence="10">Pdx2</fullName>
    </alternativeName>
    <alternativeName>
        <fullName evidence="10">Pyridoxal 5'-phosphate synthase glutaminase subunit</fullName>
        <ecNumber evidence="10">3.5.1.2</ecNumber>
    </alternativeName>
</protein>
<dbReference type="PROSITE" id="PS51273">
    <property type="entry name" value="GATASE_TYPE_1"/>
    <property type="match status" value="1"/>
</dbReference>
<evidence type="ECO:0000256" key="1">
    <source>
        <dbReference type="ARBA" id="ARBA00008345"/>
    </source>
</evidence>
<sequence length="197" mass="21639">MAKSSKLSNVKYIGVLNLQGAVSEHILMLNSIDNVQATLVQKPEQLANLDGLIIPGGESTTISRLIKQNGLLTPIQQFAKQGKGILGTCAGLVLCGKTTTHNEVELLDLMDICVERNGFGRQINSFETILDIPTIGEQIPAVFIRAPYIAKAGEQVNQLAFIDNHCVMAQQDNILTCSFHPELTVDNRIMRYFVDRC</sequence>
<dbReference type="Pfam" id="PF01174">
    <property type="entry name" value="SNO"/>
    <property type="match status" value="1"/>
</dbReference>
<dbReference type="GO" id="GO:0004359">
    <property type="term" value="F:glutaminase activity"/>
    <property type="evidence" value="ECO:0007669"/>
    <property type="project" value="UniProtKB-UniRule"/>
</dbReference>
<dbReference type="InterPro" id="IPR002161">
    <property type="entry name" value="PdxT/SNO"/>
</dbReference>
<evidence type="ECO:0000256" key="7">
    <source>
        <dbReference type="ARBA" id="ARBA00049534"/>
    </source>
</evidence>
<evidence type="ECO:0000256" key="11">
    <source>
        <dbReference type="PIRSR" id="PIRSR005639-1"/>
    </source>
</evidence>
<dbReference type="STRING" id="1798183.GA0061080_100724"/>
<name>A0A1C3ZXK0_9GAMM</name>
<dbReference type="PANTHER" id="PTHR31559:SF0">
    <property type="entry name" value="PYRIDOXAL 5'-PHOSPHATE SYNTHASE SUBUNIT SNO1-RELATED"/>
    <property type="match status" value="1"/>
</dbReference>
<dbReference type="Proteomes" id="UP000199698">
    <property type="component" value="Unassembled WGS sequence"/>
</dbReference>
<feature type="active site" description="Charge relay system" evidence="10 11">
    <location>
        <position position="182"/>
    </location>
</feature>
<comment type="similarity">
    <text evidence="1 10">Belongs to the glutaminase PdxT/SNO family.</text>
</comment>
<keyword evidence="2 10" id="KW-0378">Hydrolase</keyword>
<evidence type="ECO:0000256" key="10">
    <source>
        <dbReference type="HAMAP-Rule" id="MF_01615"/>
    </source>
</evidence>
<keyword evidence="4 10" id="KW-0315">Glutamine amidotransferase</keyword>
<dbReference type="Gene3D" id="3.40.50.880">
    <property type="match status" value="1"/>
</dbReference>
<dbReference type="EMBL" id="FMBA01000007">
    <property type="protein sequence ID" value="SCB87107.1"/>
    <property type="molecule type" value="Genomic_DNA"/>
</dbReference>
<dbReference type="HAMAP" id="MF_01615">
    <property type="entry name" value="PdxT"/>
    <property type="match status" value="1"/>
</dbReference>
<keyword evidence="5 10" id="KW-0456">Lyase</keyword>
<comment type="catalytic activity">
    <reaction evidence="7 10">
        <text>L-glutamine + H2O = L-glutamate + NH4(+)</text>
        <dbReference type="Rhea" id="RHEA:15889"/>
        <dbReference type="ChEBI" id="CHEBI:15377"/>
        <dbReference type="ChEBI" id="CHEBI:28938"/>
        <dbReference type="ChEBI" id="CHEBI:29985"/>
        <dbReference type="ChEBI" id="CHEBI:58359"/>
        <dbReference type="EC" id="3.5.1.2"/>
    </reaction>
</comment>
<dbReference type="PANTHER" id="PTHR31559">
    <property type="entry name" value="PYRIDOXAL 5'-PHOSPHATE SYNTHASE SUBUNIT SNO"/>
    <property type="match status" value="1"/>
</dbReference>
<dbReference type="GO" id="GO:0008614">
    <property type="term" value="P:pyridoxine metabolic process"/>
    <property type="evidence" value="ECO:0007669"/>
    <property type="project" value="TreeGrafter"/>
</dbReference>
<organism evidence="13 14">
    <name type="scientific">Gilliamella intestini</name>
    <dbReference type="NCBI Taxonomy" id="1798183"/>
    <lineage>
        <taxon>Bacteria</taxon>
        <taxon>Pseudomonadati</taxon>
        <taxon>Pseudomonadota</taxon>
        <taxon>Gammaproteobacteria</taxon>
        <taxon>Orbales</taxon>
        <taxon>Orbaceae</taxon>
        <taxon>Gilliamella</taxon>
    </lineage>
</organism>
<dbReference type="InterPro" id="IPR021196">
    <property type="entry name" value="PdxT/SNO_CS"/>
</dbReference>
<evidence type="ECO:0000256" key="5">
    <source>
        <dbReference type="ARBA" id="ARBA00023239"/>
    </source>
</evidence>
<dbReference type="GO" id="GO:0006543">
    <property type="term" value="P:L-glutamine catabolic process"/>
    <property type="evidence" value="ECO:0007669"/>
    <property type="project" value="UniProtKB-UniRule"/>
</dbReference>
<evidence type="ECO:0000256" key="9">
    <source>
        <dbReference type="ARBA" id="ARBA00064749"/>
    </source>
</evidence>
<evidence type="ECO:0000256" key="6">
    <source>
        <dbReference type="ARBA" id="ARBA00047992"/>
    </source>
</evidence>
<proteinExistence type="inferred from homology"/>
<gene>
    <name evidence="10" type="primary">pdxT</name>
    <name evidence="13" type="ORF">GA0061080_100724</name>
</gene>
<dbReference type="GO" id="GO:0042823">
    <property type="term" value="P:pyridoxal phosphate biosynthetic process"/>
    <property type="evidence" value="ECO:0007669"/>
    <property type="project" value="UniProtKB-UniRule"/>
</dbReference>
<feature type="binding site" evidence="10 12">
    <location>
        <position position="116"/>
    </location>
    <ligand>
        <name>L-glutamine</name>
        <dbReference type="ChEBI" id="CHEBI:58359"/>
    </ligand>
</feature>
<comment type="function">
    <text evidence="8 10">Catalyzes the hydrolysis of glutamine to glutamate and ammonia as part of the biosynthesis of pyridoxal 5'-phosphate. The resulting ammonia molecule is channeled to the active site of PdxS.</text>
</comment>
<dbReference type="PROSITE" id="PS01236">
    <property type="entry name" value="PDXT_SNO_1"/>
    <property type="match status" value="1"/>
</dbReference>
<dbReference type="InterPro" id="IPR029062">
    <property type="entry name" value="Class_I_gatase-like"/>
</dbReference>
<dbReference type="PROSITE" id="PS51130">
    <property type="entry name" value="PDXT_SNO_2"/>
    <property type="match status" value="1"/>
</dbReference>
<accession>A0A1C3ZXK0</accession>